<dbReference type="GO" id="GO:0004016">
    <property type="term" value="F:adenylate cyclase activity"/>
    <property type="evidence" value="ECO:0007669"/>
    <property type="project" value="UniProtKB-ARBA"/>
</dbReference>
<feature type="transmembrane region" description="Helical" evidence="4">
    <location>
        <begin position="55"/>
        <end position="76"/>
    </location>
</feature>
<dbReference type="GO" id="GO:0006171">
    <property type="term" value="P:cAMP biosynthetic process"/>
    <property type="evidence" value="ECO:0007669"/>
    <property type="project" value="TreeGrafter"/>
</dbReference>
<evidence type="ECO:0000313" key="7">
    <source>
        <dbReference type="EMBL" id="TGN18756.1"/>
    </source>
</evidence>
<evidence type="ECO:0000313" key="8">
    <source>
        <dbReference type="Proteomes" id="UP000298058"/>
    </source>
</evidence>
<evidence type="ECO:0000256" key="1">
    <source>
        <dbReference type="ARBA" id="ARBA00004651"/>
    </source>
</evidence>
<dbReference type="PROSITE" id="PS50125">
    <property type="entry name" value="GUANYLATE_CYCLASE_2"/>
    <property type="match status" value="1"/>
</dbReference>
<dbReference type="InterPro" id="IPR012675">
    <property type="entry name" value="Beta-grasp_dom_sf"/>
</dbReference>
<dbReference type="InterPro" id="IPR036010">
    <property type="entry name" value="2Fe-2S_ferredoxin-like_sf"/>
</dbReference>
<proteinExistence type="predicted"/>
<dbReference type="InterPro" id="IPR050697">
    <property type="entry name" value="Adenylyl/Guanylyl_Cyclase_3/4"/>
</dbReference>
<name>A0A4V3JXZ4_9LEPT</name>
<feature type="domain" description="2Fe-2S ferredoxin-type" evidence="6">
    <location>
        <begin position="251"/>
        <end position="346"/>
    </location>
</feature>
<dbReference type="InterPro" id="IPR001041">
    <property type="entry name" value="2Fe-2S_ferredoxin-type"/>
</dbReference>
<feature type="transmembrane region" description="Helical" evidence="4">
    <location>
        <begin position="216"/>
        <end position="243"/>
    </location>
</feature>
<dbReference type="InterPro" id="IPR029787">
    <property type="entry name" value="Nucleotide_cyclase"/>
</dbReference>
<dbReference type="PANTHER" id="PTHR43081">
    <property type="entry name" value="ADENYLATE CYCLASE, TERMINAL-DIFFERENTIATION SPECIFIC-RELATED"/>
    <property type="match status" value="1"/>
</dbReference>
<protein>
    <recommendedName>
        <fullName evidence="9">Adenylate/guanylate cyclase domain-containing protein</fullName>
    </recommendedName>
</protein>
<evidence type="ECO:0008006" key="9">
    <source>
        <dbReference type="Google" id="ProtNLM"/>
    </source>
</evidence>
<comment type="subcellular location">
    <subcellularLocation>
        <location evidence="1">Cell membrane</location>
        <topology evidence="1">Multi-pass membrane protein</topology>
    </subcellularLocation>
</comment>
<dbReference type="Gene3D" id="3.10.20.30">
    <property type="match status" value="1"/>
</dbReference>
<keyword evidence="4" id="KW-1133">Transmembrane helix</keyword>
<dbReference type="InterPro" id="IPR034804">
    <property type="entry name" value="SQR/QFR_C/D"/>
</dbReference>
<dbReference type="InterPro" id="IPR001054">
    <property type="entry name" value="A/G_cyclase"/>
</dbReference>
<dbReference type="Proteomes" id="UP000298058">
    <property type="component" value="Unassembled WGS sequence"/>
</dbReference>
<dbReference type="SUPFAM" id="SSF55073">
    <property type="entry name" value="Nucleotide cyclase"/>
    <property type="match status" value="1"/>
</dbReference>
<evidence type="ECO:0000259" key="6">
    <source>
        <dbReference type="PROSITE" id="PS51085"/>
    </source>
</evidence>
<evidence type="ECO:0000259" key="5">
    <source>
        <dbReference type="PROSITE" id="PS50125"/>
    </source>
</evidence>
<organism evidence="7 8">
    <name type="scientific">Leptospira idonii</name>
    <dbReference type="NCBI Taxonomy" id="1193500"/>
    <lineage>
        <taxon>Bacteria</taxon>
        <taxon>Pseudomonadati</taxon>
        <taxon>Spirochaetota</taxon>
        <taxon>Spirochaetia</taxon>
        <taxon>Leptospirales</taxon>
        <taxon>Leptospiraceae</taxon>
        <taxon>Leptospira</taxon>
    </lineage>
</organism>
<keyword evidence="2" id="KW-1003">Cell membrane</keyword>
<evidence type="ECO:0000256" key="2">
    <source>
        <dbReference type="ARBA" id="ARBA00022475"/>
    </source>
</evidence>
<reference evidence="7" key="1">
    <citation type="journal article" date="2019" name="PLoS Negl. Trop. Dis.">
        <title>Revisiting the worldwide diversity of Leptospira species in the environment.</title>
        <authorList>
            <person name="Vincent A.T."/>
            <person name="Schiettekatte O."/>
            <person name="Bourhy P."/>
            <person name="Veyrier F.J."/>
            <person name="Picardeau M."/>
        </authorList>
    </citation>
    <scope>NUCLEOTIDE SEQUENCE [LARGE SCALE GENOMIC DNA]</scope>
    <source>
        <strain evidence="7">201300427</strain>
    </source>
</reference>
<feature type="transmembrane region" description="Helical" evidence="4">
    <location>
        <begin position="88"/>
        <end position="111"/>
    </location>
</feature>
<dbReference type="PROSITE" id="PS51085">
    <property type="entry name" value="2FE2S_FER_2"/>
    <property type="match status" value="1"/>
</dbReference>
<sequence length="557" mass="61601">MNLIVGWKNRIRLASGLVLFFYSFTHLLNHSFGIVSLESLEQGRSVFLFLWRNPFSHSLLILSFLAHLCFAILPLLVKKTWKMSAGEILQISFGFLIPQVLIGHIFATIGMSGFLGIKDSYTYLMLVFGPWVIATDIFLLVLVWVHGCLGIYYWIRYQSWFVKYSNLILVFAVLFPFCAVMGIISAEKEVNLIFADPVLYSEYLSSLPLPPEEIKAYSMALGTNATVGLNLLLGVLFLVRFILLKSYKKNKTIKVSYPGGVISIISPGTTILEASKLGKVAHANVCGGRGRCSTCRVHVESGLADLDPPSPEEAAVLSRISAPHSVRLACQTKPKSDIRIEPLLPSQANLEDARHKPRYLYGVEKEIVVMFADLRGFTSFAEHLLPYDVVFVLNSYFLQVGKEVEKAGGVIDKYMGDGLMAVFGMEESLENASKQAVLAAKNMSEQLFLLNSRLKNEIPSPLKMGIGIHSGLAILGTFGNSKTPTAIGDAVNTASRLESATKDYRCELILSTDVAEHTNLDFTSFDKHQISVRGKKETMTIYAIPSGSQLESLFVSK</sequence>
<feature type="transmembrane region" description="Helical" evidence="4">
    <location>
        <begin position="12"/>
        <end position="35"/>
    </location>
</feature>
<keyword evidence="4" id="KW-0812">Transmembrane</keyword>
<dbReference type="Pfam" id="PF00111">
    <property type="entry name" value="Fer2"/>
    <property type="match status" value="1"/>
</dbReference>
<dbReference type="SUPFAM" id="SSF81343">
    <property type="entry name" value="Fumarate reductase respiratory complex transmembrane subunits"/>
    <property type="match status" value="1"/>
</dbReference>
<feature type="domain" description="Guanylate cyclase" evidence="5">
    <location>
        <begin position="368"/>
        <end position="498"/>
    </location>
</feature>
<dbReference type="GO" id="GO:0005886">
    <property type="term" value="C:plasma membrane"/>
    <property type="evidence" value="ECO:0007669"/>
    <property type="project" value="UniProtKB-SubCell"/>
</dbReference>
<dbReference type="OrthoDB" id="9810588at2"/>
<dbReference type="AlphaFoldDB" id="A0A4V3JXZ4"/>
<gene>
    <name evidence="7" type="ORF">EHS15_15415</name>
</gene>
<dbReference type="Gene3D" id="3.30.70.1230">
    <property type="entry name" value="Nucleotide cyclase"/>
    <property type="match status" value="1"/>
</dbReference>
<feature type="transmembrane region" description="Helical" evidence="4">
    <location>
        <begin position="167"/>
        <end position="186"/>
    </location>
</feature>
<dbReference type="RefSeq" id="WP_135761438.1">
    <property type="nucleotide sequence ID" value="NZ_RQHW01000047.1"/>
</dbReference>
<feature type="transmembrane region" description="Helical" evidence="4">
    <location>
        <begin position="131"/>
        <end position="155"/>
    </location>
</feature>
<evidence type="ECO:0000256" key="3">
    <source>
        <dbReference type="ARBA" id="ARBA00023136"/>
    </source>
</evidence>
<evidence type="ECO:0000256" key="4">
    <source>
        <dbReference type="SAM" id="Phobius"/>
    </source>
</evidence>
<dbReference type="Pfam" id="PF00211">
    <property type="entry name" value="Guanylate_cyc"/>
    <property type="match status" value="1"/>
</dbReference>
<dbReference type="CDD" id="cd07302">
    <property type="entry name" value="CHD"/>
    <property type="match status" value="1"/>
</dbReference>
<dbReference type="SUPFAM" id="SSF54292">
    <property type="entry name" value="2Fe-2S ferredoxin-like"/>
    <property type="match status" value="1"/>
</dbReference>
<dbReference type="GO" id="GO:0051536">
    <property type="term" value="F:iron-sulfur cluster binding"/>
    <property type="evidence" value="ECO:0007669"/>
    <property type="project" value="InterPro"/>
</dbReference>
<comment type="caution">
    <text evidence="7">The sequence shown here is derived from an EMBL/GenBank/DDBJ whole genome shotgun (WGS) entry which is preliminary data.</text>
</comment>
<dbReference type="PANTHER" id="PTHR43081:SF17">
    <property type="entry name" value="BLL5647 PROTEIN"/>
    <property type="match status" value="1"/>
</dbReference>
<dbReference type="GO" id="GO:0035556">
    <property type="term" value="P:intracellular signal transduction"/>
    <property type="evidence" value="ECO:0007669"/>
    <property type="project" value="InterPro"/>
</dbReference>
<dbReference type="CDD" id="cd00207">
    <property type="entry name" value="fer2"/>
    <property type="match status" value="1"/>
</dbReference>
<keyword evidence="3 4" id="KW-0472">Membrane</keyword>
<dbReference type="SMART" id="SM00044">
    <property type="entry name" value="CYCc"/>
    <property type="match status" value="1"/>
</dbReference>
<keyword evidence="8" id="KW-1185">Reference proteome</keyword>
<dbReference type="EMBL" id="RQHW01000047">
    <property type="protein sequence ID" value="TGN18756.1"/>
    <property type="molecule type" value="Genomic_DNA"/>
</dbReference>
<accession>A0A4V3JXZ4</accession>